<protein>
    <submittedName>
        <fullName evidence="2">Membrane protein</fullName>
    </submittedName>
</protein>
<dbReference type="Proteomes" id="UP000029518">
    <property type="component" value="Chromosome"/>
</dbReference>
<dbReference type="InterPro" id="IPR005531">
    <property type="entry name" value="Asp23"/>
</dbReference>
<dbReference type="PANTHER" id="PTHR34297">
    <property type="entry name" value="HYPOTHETICAL CYTOSOLIC PROTEIN-RELATED"/>
    <property type="match status" value="1"/>
</dbReference>
<name>A0A089LCP3_PAEBO</name>
<dbReference type="AlphaFoldDB" id="A0A089LCP3"/>
<dbReference type="OrthoDB" id="9793465at2"/>
<reference evidence="2" key="1">
    <citation type="submission" date="2014-08" db="EMBL/GenBank/DDBJ databases">
        <title>Comparative genomics of the Paenibacillus odorifer group.</title>
        <authorList>
            <person name="den Bakker H.C."/>
            <person name="Tsai Y.-C.Y.-C."/>
            <person name="Martin N."/>
            <person name="Korlach J."/>
            <person name="Wiedmann M."/>
        </authorList>
    </citation>
    <scope>NUCLEOTIDE SEQUENCE [LARGE SCALE GENOMIC DNA]</scope>
    <source>
        <strain evidence="2">DSM 13188</strain>
    </source>
</reference>
<dbReference type="Pfam" id="PF03780">
    <property type="entry name" value="Asp23"/>
    <property type="match status" value="1"/>
</dbReference>
<dbReference type="KEGG" id="pbd:PBOR_18010"/>
<gene>
    <name evidence="2" type="ORF">PBOR_18010</name>
</gene>
<keyword evidence="3" id="KW-1185">Reference proteome</keyword>
<evidence type="ECO:0000256" key="1">
    <source>
        <dbReference type="ARBA" id="ARBA00005721"/>
    </source>
</evidence>
<comment type="similarity">
    <text evidence="1">Belongs to the asp23 family.</text>
</comment>
<sequence length="117" mass="12616">MKQDTFKGLVEISDRVISSIIRYAVTETPGIAGMSGNPVSGNLARRLSGKIGTNGLSVDVTDEAVAIQLDIIINYGYKIPEVCQILKDNVHQAVEHMLGLSPPIVNIKVDKLAFPNL</sequence>
<proteinExistence type="inferred from homology"/>
<evidence type="ECO:0000313" key="3">
    <source>
        <dbReference type="Proteomes" id="UP000029518"/>
    </source>
</evidence>
<dbReference type="HOGENOM" id="CLU_113198_4_2_9"/>
<evidence type="ECO:0000313" key="2">
    <source>
        <dbReference type="EMBL" id="AIQ58627.1"/>
    </source>
</evidence>
<dbReference type="EMBL" id="CP009285">
    <property type="protein sequence ID" value="AIQ58627.1"/>
    <property type="molecule type" value="Genomic_DNA"/>
</dbReference>
<organism evidence="2 3">
    <name type="scientific">Paenibacillus borealis</name>
    <dbReference type="NCBI Taxonomy" id="160799"/>
    <lineage>
        <taxon>Bacteria</taxon>
        <taxon>Bacillati</taxon>
        <taxon>Bacillota</taxon>
        <taxon>Bacilli</taxon>
        <taxon>Bacillales</taxon>
        <taxon>Paenibacillaceae</taxon>
        <taxon>Paenibacillus</taxon>
    </lineage>
</organism>
<accession>A0A089LCP3</accession>